<accession>A0A820KPZ8</accession>
<protein>
    <recommendedName>
        <fullName evidence="1">CRAL-TRIO domain-containing protein</fullName>
    </recommendedName>
</protein>
<organism evidence="2 3">
    <name type="scientific">Adineta steineri</name>
    <dbReference type="NCBI Taxonomy" id="433720"/>
    <lineage>
        <taxon>Eukaryota</taxon>
        <taxon>Metazoa</taxon>
        <taxon>Spiralia</taxon>
        <taxon>Gnathifera</taxon>
        <taxon>Rotifera</taxon>
        <taxon>Eurotatoria</taxon>
        <taxon>Bdelloidea</taxon>
        <taxon>Adinetida</taxon>
        <taxon>Adinetidae</taxon>
        <taxon>Adineta</taxon>
    </lineage>
</organism>
<dbReference type="EMBL" id="CAJOAY010021013">
    <property type="protein sequence ID" value="CAF4344846.1"/>
    <property type="molecule type" value="Genomic_DNA"/>
</dbReference>
<dbReference type="PANTHER" id="PTHR45808">
    <property type="entry name" value="RHO GTPASE-ACTIVATING PROTEIN 68F"/>
    <property type="match status" value="1"/>
</dbReference>
<name>A0A820KPZ8_9BILA</name>
<evidence type="ECO:0000313" key="2">
    <source>
        <dbReference type="EMBL" id="CAF4344846.1"/>
    </source>
</evidence>
<comment type="caution">
    <text evidence="2">The sequence shown here is derived from an EMBL/GenBank/DDBJ whole genome shotgun (WGS) entry which is preliminary data.</text>
</comment>
<dbReference type="SUPFAM" id="SSF52087">
    <property type="entry name" value="CRAL/TRIO domain"/>
    <property type="match status" value="1"/>
</dbReference>
<feature type="non-terminal residue" evidence="2">
    <location>
        <position position="1"/>
    </location>
</feature>
<evidence type="ECO:0000259" key="1">
    <source>
        <dbReference type="Pfam" id="PF13716"/>
    </source>
</evidence>
<dbReference type="CDD" id="cd00170">
    <property type="entry name" value="SEC14"/>
    <property type="match status" value="1"/>
</dbReference>
<dbReference type="InterPro" id="IPR001251">
    <property type="entry name" value="CRAL-TRIO_dom"/>
</dbReference>
<dbReference type="GO" id="GO:0005096">
    <property type="term" value="F:GTPase activator activity"/>
    <property type="evidence" value="ECO:0007669"/>
    <property type="project" value="TreeGrafter"/>
</dbReference>
<proteinExistence type="predicted"/>
<gene>
    <name evidence="2" type="ORF">OKA104_LOCUS48485</name>
</gene>
<reference evidence="2" key="1">
    <citation type="submission" date="2021-02" db="EMBL/GenBank/DDBJ databases">
        <authorList>
            <person name="Nowell W R."/>
        </authorList>
    </citation>
    <scope>NUCLEOTIDE SEQUENCE</scope>
</reference>
<dbReference type="AlphaFoldDB" id="A0A820KPZ8"/>
<feature type="domain" description="CRAL-TRIO" evidence="1">
    <location>
        <begin position="96"/>
        <end position="167"/>
    </location>
</feature>
<dbReference type="Gene3D" id="3.40.525.10">
    <property type="entry name" value="CRAL-TRIO lipid binding domain"/>
    <property type="match status" value="1"/>
</dbReference>
<dbReference type="InterPro" id="IPR036865">
    <property type="entry name" value="CRAL-TRIO_dom_sf"/>
</dbReference>
<dbReference type="Pfam" id="PF13716">
    <property type="entry name" value="CRAL_TRIO_2"/>
    <property type="match status" value="1"/>
</dbReference>
<dbReference type="GO" id="GO:0005737">
    <property type="term" value="C:cytoplasm"/>
    <property type="evidence" value="ECO:0007669"/>
    <property type="project" value="TreeGrafter"/>
</dbReference>
<sequence>ENLSNTNKNRGAIKGNITSDGIIDDDFESELGGHELANLHDTEDVDYQLMAKIAEYGIIECCGDDKFGRKTIVCSACRLPSEDVIKNSDFKTIQKFHECLLKYFLRTFDQYVDVDYVIIYFHHGLRSYNRPSYGWLMKAYVRIDRKYKKNLKAVYIVHPTKWIKFLWPVLR</sequence>
<dbReference type="Proteomes" id="UP000663881">
    <property type="component" value="Unassembled WGS sequence"/>
</dbReference>
<dbReference type="PANTHER" id="PTHR45808:SF2">
    <property type="entry name" value="RHO GTPASE-ACTIVATING PROTEIN 68F"/>
    <property type="match status" value="1"/>
</dbReference>
<dbReference type="GO" id="GO:0007264">
    <property type="term" value="P:small GTPase-mediated signal transduction"/>
    <property type="evidence" value="ECO:0007669"/>
    <property type="project" value="TreeGrafter"/>
</dbReference>
<evidence type="ECO:0000313" key="3">
    <source>
        <dbReference type="Proteomes" id="UP000663881"/>
    </source>
</evidence>
<feature type="non-terminal residue" evidence="2">
    <location>
        <position position="171"/>
    </location>
</feature>